<feature type="domain" description="HTH lysR-type" evidence="5">
    <location>
        <begin position="8"/>
        <end position="65"/>
    </location>
</feature>
<reference evidence="6 7" key="1">
    <citation type="submission" date="2018-10" db="EMBL/GenBank/DDBJ databases">
        <authorList>
            <person name="Criscuolo A."/>
        </authorList>
    </citation>
    <scope>NUCLEOTIDE SEQUENCE [LARGE SCALE GENOMIC DNA]</scope>
    <source>
        <strain evidence="6">DnA1</strain>
    </source>
</reference>
<dbReference type="GO" id="GO:0005829">
    <property type="term" value="C:cytosol"/>
    <property type="evidence" value="ECO:0007669"/>
    <property type="project" value="TreeGrafter"/>
</dbReference>
<keyword evidence="3" id="KW-0238">DNA-binding</keyword>
<evidence type="ECO:0000256" key="1">
    <source>
        <dbReference type="ARBA" id="ARBA00009437"/>
    </source>
</evidence>
<accession>A0A3P4B6I3</accession>
<keyword evidence="2" id="KW-0805">Transcription regulation</keyword>
<evidence type="ECO:0000313" key="6">
    <source>
        <dbReference type="EMBL" id="VCU71899.1"/>
    </source>
</evidence>
<dbReference type="PRINTS" id="PR00039">
    <property type="entry name" value="HTHLYSR"/>
</dbReference>
<dbReference type="PANTHER" id="PTHR30419">
    <property type="entry name" value="HTH-TYPE TRANSCRIPTIONAL REGULATOR YBHD"/>
    <property type="match status" value="1"/>
</dbReference>
<dbReference type="PROSITE" id="PS50931">
    <property type="entry name" value="HTH_LYSR"/>
    <property type="match status" value="1"/>
</dbReference>
<sequence length="308" mass="33956">MRPFQGKLRIRHLETILTIVDCGSVSKASQQLHMTQSGLSRAIAELEEIVGGRLFERTGKGMTCTALGETMCRHARILLGDFAKAETDMIAVSRGDLGSLAVGCFSMFSGWPLAESVQRFRVQYPRVELTVQVGMHERMIEDLDSGRLDVLVSRSLPSLDSEIYRSVTLLDDAVILACSPGHPLALSERIGLADCVAYPWVTAPPQTRVRTELESFLRQREFAVPDVVGALSLEFALEMLASGVYLCMLPRSVAMVHQARGAVHVLPTVLEVEFPPLAAIWRRERSSTRHIREFAAVLASVVEEHSSA</sequence>
<dbReference type="EMBL" id="UWPJ01000032">
    <property type="protein sequence ID" value="VCU71899.1"/>
    <property type="molecule type" value="Genomic_DNA"/>
</dbReference>
<keyword evidence="4" id="KW-0804">Transcription</keyword>
<evidence type="ECO:0000256" key="4">
    <source>
        <dbReference type="ARBA" id="ARBA00023163"/>
    </source>
</evidence>
<name>A0A3P4B6I3_9BURK</name>
<dbReference type="GO" id="GO:0003700">
    <property type="term" value="F:DNA-binding transcription factor activity"/>
    <property type="evidence" value="ECO:0007669"/>
    <property type="project" value="InterPro"/>
</dbReference>
<evidence type="ECO:0000313" key="7">
    <source>
        <dbReference type="Proteomes" id="UP000277294"/>
    </source>
</evidence>
<dbReference type="InterPro" id="IPR036390">
    <property type="entry name" value="WH_DNA-bd_sf"/>
</dbReference>
<dbReference type="AlphaFoldDB" id="A0A3P4B6I3"/>
<dbReference type="FunFam" id="1.10.10.10:FF:000001">
    <property type="entry name" value="LysR family transcriptional regulator"/>
    <property type="match status" value="1"/>
</dbReference>
<dbReference type="Gene3D" id="3.40.190.290">
    <property type="match status" value="1"/>
</dbReference>
<dbReference type="PANTHER" id="PTHR30419:SF8">
    <property type="entry name" value="NITROGEN ASSIMILATION TRANSCRIPTIONAL ACTIVATOR-RELATED"/>
    <property type="match status" value="1"/>
</dbReference>
<evidence type="ECO:0000256" key="2">
    <source>
        <dbReference type="ARBA" id="ARBA00023015"/>
    </source>
</evidence>
<evidence type="ECO:0000259" key="5">
    <source>
        <dbReference type="PROSITE" id="PS50931"/>
    </source>
</evidence>
<dbReference type="SUPFAM" id="SSF46785">
    <property type="entry name" value="Winged helix' DNA-binding domain"/>
    <property type="match status" value="1"/>
</dbReference>
<dbReference type="InterPro" id="IPR036388">
    <property type="entry name" value="WH-like_DNA-bd_sf"/>
</dbReference>
<proteinExistence type="inferred from homology"/>
<organism evidence="6 7">
    <name type="scientific">Pigmentiphaga humi</name>
    <dbReference type="NCBI Taxonomy" id="2478468"/>
    <lineage>
        <taxon>Bacteria</taxon>
        <taxon>Pseudomonadati</taxon>
        <taxon>Pseudomonadota</taxon>
        <taxon>Betaproteobacteria</taxon>
        <taxon>Burkholderiales</taxon>
        <taxon>Alcaligenaceae</taxon>
        <taxon>Pigmentiphaga</taxon>
    </lineage>
</organism>
<dbReference type="Pfam" id="PF00126">
    <property type="entry name" value="HTH_1"/>
    <property type="match status" value="1"/>
</dbReference>
<dbReference type="Gene3D" id="1.10.10.10">
    <property type="entry name" value="Winged helix-like DNA-binding domain superfamily/Winged helix DNA-binding domain"/>
    <property type="match status" value="1"/>
</dbReference>
<evidence type="ECO:0000256" key="3">
    <source>
        <dbReference type="ARBA" id="ARBA00023125"/>
    </source>
</evidence>
<dbReference type="Pfam" id="PF03466">
    <property type="entry name" value="LysR_substrate"/>
    <property type="match status" value="1"/>
</dbReference>
<dbReference type="SUPFAM" id="SSF53850">
    <property type="entry name" value="Periplasmic binding protein-like II"/>
    <property type="match status" value="1"/>
</dbReference>
<dbReference type="Proteomes" id="UP000277294">
    <property type="component" value="Unassembled WGS sequence"/>
</dbReference>
<keyword evidence="7" id="KW-1185">Reference proteome</keyword>
<dbReference type="GO" id="GO:0003677">
    <property type="term" value="F:DNA binding"/>
    <property type="evidence" value="ECO:0007669"/>
    <property type="project" value="UniProtKB-KW"/>
</dbReference>
<dbReference type="InterPro" id="IPR000847">
    <property type="entry name" value="LysR_HTH_N"/>
</dbReference>
<comment type="similarity">
    <text evidence="1">Belongs to the LysR transcriptional regulatory family.</text>
</comment>
<gene>
    <name evidence="6" type="primary">gbpR_24</name>
    <name evidence="6" type="ORF">PIGHUM_03990</name>
</gene>
<dbReference type="CDD" id="cd05466">
    <property type="entry name" value="PBP2_LTTR_substrate"/>
    <property type="match status" value="1"/>
</dbReference>
<dbReference type="InterPro" id="IPR005119">
    <property type="entry name" value="LysR_subst-bd"/>
</dbReference>
<protein>
    <submittedName>
        <fullName evidence="6">HTH-type transcriptional regulator GbpR</fullName>
    </submittedName>
</protein>
<dbReference type="OrthoDB" id="5914299at2"/>
<dbReference type="InterPro" id="IPR050950">
    <property type="entry name" value="HTH-type_LysR_regulators"/>
</dbReference>